<dbReference type="Proteomes" id="UP001499974">
    <property type="component" value="Unassembled WGS sequence"/>
</dbReference>
<dbReference type="RefSeq" id="WP_345522404.1">
    <property type="nucleotide sequence ID" value="NZ_BAABKM010000002.1"/>
</dbReference>
<dbReference type="InterPro" id="IPR029044">
    <property type="entry name" value="Nucleotide-diphossugar_trans"/>
</dbReference>
<dbReference type="InterPro" id="IPR001173">
    <property type="entry name" value="Glyco_trans_2-like"/>
</dbReference>
<proteinExistence type="predicted"/>
<evidence type="ECO:0000313" key="3">
    <source>
        <dbReference type="Proteomes" id="UP001499974"/>
    </source>
</evidence>
<dbReference type="PANTHER" id="PTHR43685">
    <property type="entry name" value="GLYCOSYLTRANSFERASE"/>
    <property type="match status" value="1"/>
</dbReference>
<sequence length="344" mass="37540">MRLTRAVPLRTTPTVSVVVPCHNYGHFLPDAVSSALDQPGLDLEVVVVDDASTDDSADVARRLAARDDRVRVLVHRANRGHIATYNDGLAEARGDYVVLLSADDLLTPGSLTRSVALLERHPAVTLAYGAPVSFTGTPPVPTTRVTGWSLWPGRTWLRRVCATARNPIVNPEAVLRRSVLDEVGGYDPRHPFAADLLLWMQAARRGDVGRVNGAHQALYRVHGQNMTTTDFAGVLTNQRTVHAAFEELFADGADDDLRRTARRAIATEAVREARMAQAAGDRATLDGLADLALTAYPSITGTRGWRALHRHPSGPASALERRVLTSSHALRWSARSRRWRLVGT</sequence>
<dbReference type="InterPro" id="IPR050834">
    <property type="entry name" value="Glycosyltransf_2"/>
</dbReference>
<dbReference type="Pfam" id="PF00535">
    <property type="entry name" value="Glycos_transf_2"/>
    <property type="match status" value="1"/>
</dbReference>
<comment type="caution">
    <text evidence="2">The sequence shown here is derived from an EMBL/GenBank/DDBJ whole genome shotgun (WGS) entry which is preliminary data.</text>
</comment>
<gene>
    <name evidence="2" type="ORF">GCM10023349_32130</name>
</gene>
<organism evidence="2 3">
    <name type="scientific">Nocardioides conyzicola</name>
    <dbReference type="NCBI Taxonomy" id="1651781"/>
    <lineage>
        <taxon>Bacteria</taxon>
        <taxon>Bacillati</taxon>
        <taxon>Actinomycetota</taxon>
        <taxon>Actinomycetes</taxon>
        <taxon>Propionibacteriales</taxon>
        <taxon>Nocardioidaceae</taxon>
        <taxon>Nocardioides</taxon>
    </lineage>
</organism>
<evidence type="ECO:0000259" key="1">
    <source>
        <dbReference type="Pfam" id="PF00535"/>
    </source>
</evidence>
<name>A0ABP8XNV7_9ACTN</name>
<evidence type="ECO:0000313" key="2">
    <source>
        <dbReference type="EMBL" id="GAA4710764.1"/>
    </source>
</evidence>
<protein>
    <submittedName>
        <fullName evidence="2">Glycosyltransferase</fullName>
    </submittedName>
</protein>
<dbReference type="Gene3D" id="3.90.550.10">
    <property type="entry name" value="Spore Coat Polysaccharide Biosynthesis Protein SpsA, Chain A"/>
    <property type="match status" value="1"/>
</dbReference>
<reference evidence="3" key="1">
    <citation type="journal article" date="2019" name="Int. J. Syst. Evol. Microbiol.">
        <title>The Global Catalogue of Microorganisms (GCM) 10K type strain sequencing project: providing services to taxonomists for standard genome sequencing and annotation.</title>
        <authorList>
            <consortium name="The Broad Institute Genomics Platform"/>
            <consortium name="The Broad Institute Genome Sequencing Center for Infectious Disease"/>
            <person name="Wu L."/>
            <person name="Ma J."/>
        </authorList>
    </citation>
    <scope>NUCLEOTIDE SEQUENCE [LARGE SCALE GENOMIC DNA]</scope>
    <source>
        <strain evidence="3">JCM 18531</strain>
    </source>
</reference>
<dbReference type="EMBL" id="BAABKM010000002">
    <property type="protein sequence ID" value="GAA4710764.1"/>
    <property type="molecule type" value="Genomic_DNA"/>
</dbReference>
<keyword evidence="3" id="KW-1185">Reference proteome</keyword>
<feature type="domain" description="Glycosyltransferase 2-like" evidence="1">
    <location>
        <begin position="16"/>
        <end position="183"/>
    </location>
</feature>
<dbReference type="SUPFAM" id="SSF53448">
    <property type="entry name" value="Nucleotide-diphospho-sugar transferases"/>
    <property type="match status" value="1"/>
</dbReference>
<dbReference type="PANTHER" id="PTHR43685:SF10">
    <property type="entry name" value="LACTO-N-NEOTETRAOSE BIOSYNTHESIS GLYCOSYL TRANSFERASE LGTA"/>
    <property type="match status" value="1"/>
</dbReference>
<dbReference type="CDD" id="cd00761">
    <property type="entry name" value="Glyco_tranf_GTA_type"/>
    <property type="match status" value="1"/>
</dbReference>
<accession>A0ABP8XNV7</accession>